<reference evidence="7" key="1">
    <citation type="submission" date="2023-06" db="EMBL/GenBank/DDBJ databases">
        <authorList>
            <person name="Delattre M."/>
        </authorList>
    </citation>
    <scope>NUCLEOTIDE SEQUENCE</scope>
    <source>
        <strain evidence="7">AF72</strain>
    </source>
</reference>
<evidence type="ECO:0000256" key="2">
    <source>
        <dbReference type="ARBA" id="ARBA00008458"/>
    </source>
</evidence>
<keyword evidence="5 6" id="KW-0472">Membrane</keyword>
<dbReference type="GO" id="GO:0016020">
    <property type="term" value="C:membrane"/>
    <property type="evidence" value="ECO:0007669"/>
    <property type="project" value="UniProtKB-SubCell"/>
</dbReference>
<comment type="caution">
    <text evidence="7">The sequence shown here is derived from an EMBL/GenBank/DDBJ whole genome shotgun (WGS) entry which is preliminary data.</text>
</comment>
<gene>
    <name evidence="7" type="ORF">MSPICULIGERA_LOCUS1490</name>
    <name evidence="8" type="ORF">MSPICULIGERA_LOCUS18168</name>
</gene>
<evidence type="ECO:0000256" key="5">
    <source>
        <dbReference type="ARBA" id="ARBA00023136"/>
    </source>
</evidence>
<evidence type="ECO:0000256" key="1">
    <source>
        <dbReference type="ARBA" id="ARBA00004141"/>
    </source>
</evidence>
<evidence type="ECO:0000313" key="9">
    <source>
        <dbReference type="Proteomes" id="UP001177023"/>
    </source>
</evidence>
<feature type="transmembrane region" description="Helical" evidence="6">
    <location>
        <begin position="71"/>
        <end position="91"/>
    </location>
</feature>
<evidence type="ECO:0000313" key="7">
    <source>
        <dbReference type="EMBL" id="CAJ0560207.1"/>
    </source>
</evidence>
<dbReference type="EMBL" id="CATQJA010002657">
    <property type="protein sequence ID" value="CAJ0579965.1"/>
    <property type="molecule type" value="Genomic_DNA"/>
</dbReference>
<keyword evidence="4 6" id="KW-1133">Transmembrane helix</keyword>
<sequence length="96" mass="10817">MIGWKCSGCIFGTSLWGVIFLAVLGGLYYNESIGLLEDIPEEEKEAIIHNDWRTQRVPDIKDKFRQNAYNAWIAAGAYGGLMVVSGIWMVISFKRS</sequence>
<feature type="transmembrane region" description="Helical" evidence="6">
    <location>
        <begin position="7"/>
        <end position="29"/>
    </location>
</feature>
<dbReference type="InterPro" id="IPR026770">
    <property type="entry name" value="RNase_K"/>
</dbReference>
<dbReference type="AlphaFoldDB" id="A0AA36FPI4"/>
<evidence type="ECO:0000256" key="4">
    <source>
        <dbReference type="ARBA" id="ARBA00022989"/>
    </source>
</evidence>
<proteinExistence type="inferred from homology"/>
<dbReference type="GO" id="GO:0004521">
    <property type="term" value="F:RNA endonuclease activity"/>
    <property type="evidence" value="ECO:0007669"/>
    <property type="project" value="InterPro"/>
</dbReference>
<name>A0AA36FPI4_9BILA</name>
<evidence type="ECO:0000256" key="3">
    <source>
        <dbReference type="ARBA" id="ARBA00022692"/>
    </source>
</evidence>
<comment type="similarity">
    <text evidence="2">Belongs to the RNase K family.</text>
</comment>
<dbReference type="EMBL" id="CATQJA010000424">
    <property type="protein sequence ID" value="CAJ0560207.1"/>
    <property type="molecule type" value="Genomic_DNA"/>
</dbReference>
<organism evidence="7 9">
    <name type="scientific">Mesorhabditis spiculigera</name>
    <dbReference type="NCBI Taxonomy" id="96644"/>
    <lineage>
        <taxon>Eukaryota</taxon>
        <taxon>Metazoa</taxon>
        <taxon>Ecdysozoa</taxon>
        <taxon>Nematoda</taxon>
        <taxon>Chromadorea</taxon>
        <taxon>Rhabditida</taxon>
        <taxon>Rhabditina</taxon>
        <taxon>Rhabditomorpha</taxon>
        <taxon>Rhabditoidea</taxon>
        <taxon>Rhabditidae</taxon>
        <taxon>Mesorhabditinae</taxon>
        <taxon>Mesorhabditis</taxon>
    </lineage>
</organism>
<evidence type="ECO:0000313" key="8">
    <source>
        <dbReference type="EMBL" id="CAJ0579965.1"/>
    </source>
</evidence>
<evidence type="ECO:0000256" key="6">
    <source>
        <dbReference type="SAM" id="Phobius"/>
    </source>
</evidence>
<dbReference type="Proteomes" id="UP001177023">
    <property type="component" value="Unassembled WGS sequence"/>
</dbReference>
<feature type="non-terminal residue" evidence="7">
    <location>
        <position position="96"/>
    </location>
</feature>
<protein>
    <submittedName>
        <fullName evidence="7">Uncharacterized protein</fullName>
    </submittedName>
</protein>
<accession>A0AA36FPI4</accession>
<dbReference type="PANTHER" id="PTHR31733">
    <property type="entry name" value="RIBONUCLEASE KAPPA"/>
    <property type="match status" value="1"/>
</dbReference>
<keyword evidence="3 6" id="KW-0812">Transmembrane</keyword>
<comment type="subcellular location">
    <subcellularLocation>
        <location evidence="1">Membrane</location>
        <topology evidence="1">Multi-pass membrane protein</topology>
    </subcellularLocation>
</comment>
<keyword evidence="9" id="KW-1185">Reference proteome</keyword>